<reference evidence="1" key="1">
    <citation type="submission" date="2022-10" db="EMBL/GenBank/DDBJ databases">
        <title>Complete Genome of Trichothecium roseum strain YXFP-22015, a Plant Pathogen Isolated from Citrus.</title>
        <authorList>
            <person name="Wang Y."/>
            <person name="Zhu L."/>
        </authorList>
    </citation>
    <scope>NUCLEOTIDE SEQUENCE</scope>
    <source>
        <strain evidence="1">YXFP-22015</strain>
    </source>
</reference>
<evidence type="ECO:0000313" key="1">
    <source>
        <dbReference type="EMBL" id="KAI9899604.1"/>
    </source>
</evidence>
<proteinExistence type="predicted"/>
<gene>
    <name evidence="1" type="ORF">N3K66_006065</name>
</gene>
<protein>
    <submittedName>
        <fullName evidence="1">Uncharacterized protein</fullName>
    </submittedName>
</protein>
<evidence type="ECO:0000313" key="2">
    <source>
        <dbReference type="Proteomes" id="UP001163324"/>
    </source>
</evidence>
<keyword evidence="2" id="KW-1185">Reference proteome</keyword>
<accession>A0ACC0UZL9</accession>
<dbReference type="Proteomes" id="UP001163324">
    <property type="component" value="Chromosome 5"/>
</dbReference>
<organism evidence="1 2">
    <name type="scientific">Trichothecium roseum</name>
    <dbReference type="NCBI Taxonomy" id="47278"/>
    <lineage>
        <taxon>Eukaryota</taxon>
        <taxon>Fungi</taxon>
        <taxon>Dikarya</taxon>
        <taxon>Ascomycota</taxon>
        <taxon>Pezizomycotina</taxon>
        <taxon>Sordariomycetes</taxon>
        <taxon>Hypocreomycetidae</taxon>
        <taxon>Hypocreales</taxon>
        <taxon>Hypocreales incertae sedis</taxon>
        <taxon>Trichothecium</taxon>
    </lineage>
</organism>
<name>A0ACC0UZL9_9HYPO</name>
<sequence>MTSVSSANYYYNSIISVSNSAQKQFSLFTILSKEKNRRRNIMAPKDDIDTKPPCHPRACAIQDCLTKNNYNEAKCQEVIKALYDCCDMFYAKYGDEASTVSCPKPKLLRLKLDQLSQNK</sequence>
<comment type="caution">
    <text evidence="1">The sequence shown here is derived from an EMBL/GenBank/DDBJ whole genome shotgun (WGS) entry which is preliminary data.</text>
</comment>
<dbReference type="EMBL" id="CM047944">
    <property type="protein sequence ID" value="KAI9899604.1"/>
    <property type="molecule type" value="Genomic_DNA"/>
</dbReference>